<evidence type="ECO:0000256" key="9">
    <source>
        <dbReference type="ARBA" id="ARBA00047984"/>
    </source>
</evidence>
<evidence type="ECO:0000256" key="3">
    <source>
        <dbReference type="ARBA" id="ARBA00012552"/>
    </source>
</evidence>
<feature type="domain" description="DNA2/NAM7 helicase helicase" evidence="11">
    <location>
        <begin position="420"/>
        <end position="624"/>
    </location>
</feature>
<evidence type="ECO:0000313" key="14">
    <source>
        <dbReference type="EMBL" id="EAU82805.2"/>
    </source>
</evidence>
<dbReference type="VEuPathDB" id="FungiDB:CC1G_11322"/>
<evidence type="ECO:0000256" key="10">
    <source>
        <dbReference type="SAM" id="MobiDB-lite"/>
    </source>
</evidence>
<dbReference type="SUPFAM" id="SSF52540">
    <property type="entry name" value="P-loop containing nucleoside triphosphate hydrolases"/>
    <property type="match status" value="1"/>
</dbReference>
<keyword evidence="7 14" id="KW-0347">Helicase</keyword>
<feature type="region of interest" description="Disordered" evidence="10">
    <location>
        <begin position="523"/>
        <end position="564"/>
    </location>
</feature>
<dbReference type="GO" id="GO:0016787">
    <property type="term" value="F:hydrolase activity"/>
    <property type="evidence" value="ECO:0007669"/>
    <property type="project" value="UniProtKB-KW"/>
</dbReference>
<gene>
    <name evidence="14" type="ORF">CC1G_11322</name>
</gene>
<organism evidence="14 15">
    <name type="scientific">Coprinopsis cinerea (strain Okayama-7 / 130 / ATCC MYA-4618 / FGSC 9003)</name>
    <name type="common">Inky cap fungus</name>
    <name type="synonym">Hormographiella aspergillata</name>
    <dbReference type="NCBI Taxonomy" id="240176"/>
    <lineage>
        <taxon>Eukaryota</taxon>
        <taxon>Fungi</taxon>
        <taxon>Dikarya</taxon>
        <taxon>Basidiomycota</taxon>
        <taxon>Agaricomycotina</taxon>
        <taxon>Agaricomycetes</taxon>
        <taxon>Agaricomycetidae</taxon>
        <taxon>Agaricales</taxon>
        <taxon>Agaricineae</taxon>
        <taxon>Psathyrellaceae</taxon>
        <taxon>Coprinopsis</taxon>
    </lineage>
</organism>
<dbReference type="OrthoDB" id="6513042at2759"/>
<evidence type="ECO:0000256" key="5">
    <source>
        <dbReference type="ARBA" id="ARBA00022741"/>
    </source>
</evidence>
<dbReference type="HOGENOM" id="CLU_001666_6_3_1"/>
<evidence type="ECO:0000256" key="2">
    <source>
        <dbReference type="ARBA" id="ARBA00005601"/>
    </source>
</evidence>
<keyword evidence="15" id="KW-1185">Reference proteome</keyword>
<dbReference type="GO" id="GO:0005524">
    <property type="term" value="F:ATP binding"/>
    <property type="evidence" value="ECO:0007669"/>
    <property type="project" value="UniProtKB-KW"/>
</dbReference>
<dbReference type="Pfam" id="PF13086">
    <property type="entry name" value="AAA_11"/>
    <property type="match status" value="1"/>
</dbReference>
<dbReference type="Pfam" id="PF21634">
    <property type="entry name" value="MOV-10_beta-barrel"/>
    <property type="match status" value="1"/>
</dbReference>
<dbReference type="Pfam" id="PF13087">
    <property type="entry name" value="AAA_12"/>
    <property type="match status" value="1"/>
</dbReference>
<protein>
    <recommendedName>
        <fullName evidence="3">RNA helicase</fullName>
        <ecNumber evidence="3">3.6.4.13</ecNumber>
    </recommendedName>
</protein>
<evidence type="ECO:0000259" key="11">
    <source>
        <dbReference type="Pfam" id="PF13086"/>
    </source>
</evidence>
<evidence type="ECO:0000256" key="7">
    <source>
        <dbReference type="ARBA" id="ARBA00022806"/>
    </source>
</evidence>
<feature type="region of interest" description="Disordered" evidence="10">
    <location>
        <begin position="951"/>
        <end position="970"/>
    </location>
</feature>
<dbReference type="InParanoid" id="A8P5Q3"/>
<dbReference type="KEGG" id="cci:CC1G_11322"/>
<evidence type="ECO:0000256" key="8">
    <source>
        <dbReference type="ARBA" id="ARBA00022840"/>
    </source>
</evidence>
<accession>A8P5Q3</accession>
<dbReference type="GeneID" id="6015599"/>
<dbReference type="Proteomes" id="UP000001861">
    <property type="component" value="Unassembled WGS sequence"/>
</dbReference>
<dbReference type="GO" id="GO:0005737">
    <property type="term" value="C:cytoplasm"/>
    <property type="evidence" value="ECO:0007669"/>
    <property type="project" value="UniProtKB-SubCell"/>
</dbReference>
<feature type="region of interest" description="Disordered" evidence="10">
    <location>
        <begin position="634"/>
        <end position="654"/>
    </location>
</feature>
<dbReference type="InterPro" id="IPR047187">
    <property type="entry name" value="SF1_C_Upf1"/>
</dbReference>
<comment type="caution">
    <text evidence="14">The sequence shown here is derived from an EMBL/GenBank/DDBJ whole genome shotgun (WGS) entry which is preliminary data.</text>
</comment>
<dbReference type="InterPro" id="IPR041677">
    <property type="entry name" value="DNA2/NAM7_AAA_11"/>
</dbReference>
<dbReference type="Gene3D" id="3.40.50.300">
    <property type="entry name" value="P-loop containing nucleotide triphosphate hydrolases"/>
    <property type="match status" value="2"/>
</dbReference>
<evidence type="ECO:0000256" key="4">
    <source>
        <dbReference type="ARBA" id="ARBA00022490"/>
    </source>
</evidence>
<keyword evidence="5" id="KW-0547">Nucleotide-binding</keyword>
<dbReference type="PANTHER" id="PTHR45418:SF1">
    <property type="entry name" value="CANCER_TESTIS ANTIGEN 55"/>
    <property type="match status" value="1"/>
</dbReference>
<dbReference type="EC" id="3.6.4.13" evidence="3"/>
<dbReference type="InterPro" id="IPR041679">
    <property type="entry name" value="DNA2/NAM7-like_C"/>
</dbReference>
<dbReference type="GO" id="GO:0003724">
    <property type="term" value="F:RNA helicase activity"/>
    <property type="evidence" value="ECO:0007669"/>
    <property type="project" value="UniProtKB-EC"/>
</dbReference>
<keyword evidence="6" id="KW-0378">Hydrolase</keyword>
<comment type="similarity">
    <text evidence="2">Belongs to the DNA2/NAM7 helicase family. SDE3 subfamily.</text>
</comment>
<keyword evidence="4" id="KW-0963">Cytoplasm</keyword>
<dbReference type="OMA" id="HINTIAG"/>
<dbReference type="InterPro" id="IPR049080">
    <property type="entry name" value="MOV-10-like_beta-barrel"/>
</dbReference>
<evidence type="ECO:0000259" key="13">
    <source>
        <dbReference type="Pfam" id="PF21634"/>
    </source>
</evidence>
<sequence length="1020" mass="112806">MEAEADKHGLTVHGVIDLGCLELQKAERGVTREVVVRSKDREGEERAMLVHAYFVSWRAGRAYRSGFSVKAADFDAPISSSNPAIVEYTFQRFHIGRYEDTIELLFQLLRSSSSQPPGKFIIRRTITTTLLPSESSSLTLYKSLLPSSAYVPRNTRRGGLGQVEVVGGVPPPALKAIRYVVPLGEAEVPQLVRAILDDSLSTTLDDDTDSVVEDGEVPHDRPRGFKTTTQKLAQIRKFHPPTFDIQSYTKHFKSLLWYEEVKSDLAIPGLAEKRPSVLVGDKLLVQPASGNSKQWWEGYVYVVRQNEVGMKFHSSFPADRKGNGKTDTTYNVRFKLNRTVLRRQHQMLDCVASLWLAMHRVKLNAEAGSTRTVAKKKRATPLGPRLTFFNPKIASNERQDFGFALTDIHSLAYSPTTCEFVTCANSPGTGKTLTLVESILQILFLDPTAKVLVCAPSNSAADVLALRILAASGTSLSSSSAKLSRSAFDSRVRITPKDLFRLYAPSRSKRDVPDSLLPYTYSTAMREDRSHNQSRYNAYASRDTRHRSSTTSKSSNTHSTTVEETFTIPPRHTLLSYRVVVTTCLSSCILYGTGGVPRGHFTHVVVDEAGQGTEVESLVPFVVGAVGLVGGLEREREGTSGNKKSVGGDEGRDSEEVFPNWVLCGDPNQLGPIIRSGIARHFGFEKSLLERLMSAGGGGGGCYHWESGESENIVKLTKNFRSHEGILRYPNERFYGGELEACASHELAGFCLTSSILPRSGSHSQSNANSDAGSKFPVIFHSISGKDSREASSPSFFNVEEVLQVKEYVVRLKGDRNVRITDHDIGIISPYHAQCLKLRTALRPIAESVKIGSVEEFQGQERKVIIISTVRSSREFLEYDLHHTLGFVANPRRFNVAITRAQSLLVVVGDPNVLGLDPLWRGFLNYVERNGGWVGPEIPWDSSVEVPLPPLAAASGPSRTTSGEPNVEGPENLGTFRYDVAIRKAVEADMDDLQRRIERLAMEVVEDVDANVDRPWRDYE</sequence>
<dbReference type="PANTHER" id="PTHR45418">
    <property type="entry name" value="CANCER/TESTIS ANTIGEN 55"/>
    <property type="match status" value="1"/>
</dbReference>
<dbReference type="RefSeq" id="XP_001838999.2">
    <property type="nucleotide sequence ID" value="XM_001838947.2"/>
</dbReference>
<comment type="subcellular location">
    <subcellularLocation>
        <location evidence="1">Cytoplasm</location>
    </subcellularLocation>
</comment>
<proteinExistence type="inferred from homology"/>
<dbReference type="eggNOG" id="KOG1804">
    <property type="taxonomic scope" value="Eukaryota"/>
</dbReference>
<evidence type="ECO:0000313" key="15">
    <source>
        <dbReference type="Proteomes" id="UP000001861"/>
    </source>
</evidence>
<evidence type="ECO:0000256" key="6">
    <source>
        <dbReference type="ARBA" id="ARBA00022801"/>
    </source>
</evidence>
<keyword evidence="8" id="KW-0067">ATP-binding</keyword>
<dbReference type="EMBL" id="AACS02000011">
    <property type="protein sequence ID" value="EAU82805.2"/>
    <property type="molecule type" value="Genomic_DNA"/>
</dbReference>
<evidence type="ECO:0000256" key="1">
    <source>
        <dbReference type="ARBA" id="ARBA00004496"/>
    </source>
</evidence>
<reference evidence="14 15" key="1">
    <citation type="journal article" date="2010" name="Proc. Natl. Acad. Sci. U.S.A.">
        <title>Insights into evolution of multicellular fungi from the assembled chromosomes of the mushroom Coprinopsis cinerea (Coprinus cinereus).</title>
        <authorList>
            <person name="Stajich J.E."/>
            <person name="Wilke S.K."/>
            <person name="Ahren D."/>
            <person name="Au C.H."/>
            <person name="Birren B.W."/>
            <person name="Borodovsky M."/>
            <person name="Burns C."/>
            <person name="Canback B."/>
            <person name="Casselton L.A."/>
            <person name="Cheng C.K."/>
            <person name="Deng J."/>
            <person name="Dietrich F.S."/>
            <person name="Fargo D.C."/>
            <person name="Farman M.L."/>
            <person name="Gathman A.C."/>
            <person name="Goldberg J."/>
            <person name="Guigo R."/>
            <person name="Hoegger P.J."/>
            <person name="Hooker J.B."/>
            <person name="Huggins A."/>
            <person name="James T.Y."/>
            <person name="Kamada T."/>
            <person name="Kilaru S."/>
            <person name="Kodira C."/>
            <person name="Kues U."/>
            <person name="Kupfer D."/>
            <person name="Kwan H.S."/>
            <person name="Lomsadze A."/>
            <person name="Li W."/>
            <person name="Lilly W.W."/>
            <person name="Ma L.J."/>
            <person name="Mackey A.J."/>
            <person name="Manning G."/>
            <person name="Martin F."/>
            <person name="Muraguchi H."/>
            <person name="Natvig D.O."/>
            <person name="Palmerini H."/>
            <person name="Ramesh M.A."/>
            <person name="Rehmeyer C.J."/>
            <person name="Roe B.A."/>
            <person name="Shenoy N."/>
            <person name="Stanke M."/>
            <person name="Ter-Hovhannisyan V."/>
            <person name="Tunlid A."/>
            <person name="Velagapudi R."/>
            <person name="Vision T.J."/>
            <person name="Zeng Q."/>
            <person name="Zolan M.E."/>
            <person name="Pukkila P.J."/>
        </authorList>
    </citation>
    <scope>NUCLEOTIDE SEQUENCE [LARGE SCALE GENOMIC DNA]</scope>
    <source>
        <strain evidence="15">Okayama-7 / 130 / ATCC MYA-4618 / FGSC 9003</strain>
    </source>
</reference>
<feature type="domain" description="DNA2/NAM7 helicase-like C-terminal" evidence="12">
    <location>
        <begin position="685"/>
        <end position="911"/>
    </location>
</feature>
<comment type="catalytic activity">
    <reaction evidence="9">
        <text>ATP + H2O = ADP + phosphate + H(+)</text>
        <dbReference type="Rhea" id="RHEA:13065"/>
        <dbReference type="ChEBI" id="CHEBI:15377"/>
        <dbReference type="ChEBI" id="CHEBI:15378"/>
        <dbReference type="ChEBI" id="CHEBI:30616"/>
        <dbReference type="ChEBI" id="CHEBI:43474"/>
        <dbReference type="ChEBI" id="CHEBI:456216"/>
        <dbReference type="EC" id="3.6.4.13"/>
    </reaction>
</comment>
<dbReference type="AlphaFoldDB" id="A8P5Q3"/>
<name>A8P5Q3_COPC7</name>
<evidence type="ECO:0000259" key="12">
    <source>
        <dbReference type="Pfam" id="PF13087"/>
    </source>
</evidence>
<dbReference type="CDD" id="cd18808">
    <property type="entry name" value="SF1_C_Upf1"/>
    <property type="match status" value="1"/>
</dbReference>
<feature type="domain" description="Helicase MOV-10-like beta-barrel" evidence="13">
    <location>
        <begin position="264"/>
        <end position="334"/>
    </location>
</feature>
<dbReference type="InterPro" id="IPR027417">
    <property type="entry name" value="P-loop_NTPase"/>
</dbReference>
<feature type="compositionally biased region" description="Low complexity" evidence="10">
    <location>
        <begin position="549"/>
        <end position="560"/>
    </location>
</feature>